<accession>D6SJV6</accession>
<dbReference type="EMBL" id="ACJN02000001">
    <property type="protein sequence ID" value="EFI36159.1"/>
    <property type="molecule type" value="Genomic_DNA"/>
</dbReference>
<keyword evidence="1" id="KW-1133">Transmembrane helix</keyword>
<evidence type="ECO:0000313" key="2">
    <source>
        <dbReference type="EMBL" id="EFI36159.1"/>
    </source>
</evidence>
<keyword evidence="1" id="KW-0472">Membrane</keyword>
<protein>
    <submittedName>
        <fullName evidence="2">Uncharacterized protein</fullName>
    </submittedName>
</protein>
<keyword evidence="1" id="KW-0812">Transmembrane</keyword>
<comment type="caution">
    <text evidence="2">The sequence shown here is derived from an EMBL/GenBank/DDBJ whole genome shotgun (WGS) entry which is preliminary data.</text>
</comment>
<organism evidence="2 3">
    <name type="scientific">Desulfonatronospira thiodismutans ASO3-1</name>
    <dbReference type="NCBI Taxonomy" id="555779"/>
    <lineage>
        <taxon>Bacteria</taxon>
        <taxon>Pseudomonadati</taxon>
        <taxon>Thermodesulfobacteriota</taxon>
        <taxon>Desulfovibrionia</taxon>
        <taxon>Desulfovibrionales</taxon>
        <taxon>Desulfonatronovibrionaceae</taxon>
        <taxon>Desulfonatronospira</taxon>
    </lineage>
</organism>
<evidence type="ECO:0000313" key="3">
    <source>
        <dbReference type="Proteomes" id="UP000005496"/>
    </source>
</evidence>
<name>D6SJV6_9BACT</name>
<feature type="transmembrane region" description="Helical" evidence="1">
    <location>
        <begin position="59"/>
        <end position="76"/>
    </location>
</feature>
<sequence length="78" mass="9100">MVLLKFIWVLLYLVGAYLDYQTHTFSYLDSLIAVFPAFIVGLVPATLVYFFFMKSKWSWHHVLNLATGIMVVWIIITL</sequence>
<proteinExistence type="predicted"/>
<reference evidence="2" key="1">
    <citation type="submission" date="2010-05" db="EMBL/GenBank/DDBJ databases">
        <title>The draft genome of Desulfonatronospira thiodismutans ASO3-1.</title>
        <authorList>
            <consortium name="US DOE Joint Genome Institute (JGI-PGF)"/>
            <person name="Lucas S."/>
            <person name="Copeland A."/>
            <person name="Lapidus A."/>
            <person name="Cheng J.-F."/>
            <person name="Bruce D."/>
            <person name="Goodwin L."/>
            <person name="Pitluck S."/>
            <person name="Chertkov O."/>
            <person name="Brettin T."/>
            <person name="Detter J.C."/>
            <person name="Han C."/>
            <person name="Land M.L."/>
            <person name="Hauser L."/>
            <person name="Kyrpides N."/>
            <person name="Mikhailova N."/>
            <person name="Muyzer G."/>
            <person name="Woyke T."/>
        </authorList>
    </citation>
    <scope>NUCLEOTIDE SEQUENCE [LARGE SCALE GENOMIC DNA]</scope>
    <source>
        <strain evidence="2">ASO3-1</strain>
    </source>
</reference>
<dbReference type="Proteomes" id="UP000005496">
    <property type="component" value="Unassembled WGS sequence"/>
</dbReference>
<keyword evidence="3" id="KW-1185">Reference proteome</keyword>
<feature type="transmembrane region" description="Helical" evidence="1">
    <location>
        <begin position="32"/>
        <end position="52"/>
    </location>
</feature>
<evidence type="ECO:0000256" key="1">
    <source>
        <dbReference type="SAM" id="Phobius"/>
    </source>
</evidence>
<dbReference type="AlphaFoldDB" id="D6SJV6"/>
<gene>
    <name evidence="2" type="ORF">Dthio_PD3615</name>
</gene>